<evidence type="ECO:0000313" key="3">
    <source>
        <dbReference type="EMBL" id="UWZ57496.1"/>
    </source>
</evidence>
<protein>
    <recommendedName>
        <fullName evidence="2">Galactosyltransferase C-terminal domain-containing protein</fullName>
    </recommendedName>
</protein>
<dbReference type="KEGG" id="daur:Daura_15870"/>
<proteinExistence type="predicted"/>
<dbReference type="AlphaFoldDB" id="A0A9Q9IKZ9"/>
<keyword evidence="4" id="KW-1185">Reference proteome</keyword>
<dbReference type="OrthoDB" id="4120491at2"/>
<sequence>MSEVSAATAETVAGRLADYVVLIHDPNVPELAPDYFDESEPHYTAVNAATTELIAGDPAATAARAALAADWSGHGARAELIAQLVRLLGDAPDKVATLGALIDEADRRLRIDVVYGAVATPADAPPVEVDRLAELLRAAPRAVPSDRPQIQVIIPFRDASGRDRLRNLLSCLLALHDQEPAPDMWVTVIETDERPRWRDLLTPLVDSYLFAPKGGLFNKSWAVNVAVTNDGRDAPLVCVLDADVIADRSFIARNAGRFADGSQDAHLPYRRAWCLDEPTSRRAIAARCVQGLPDVPEEVVRALVLVGPPGHCMWVTREAYLKVNGFDERFEGWGGEDDDVVARLARDARLVRHDDRLLHLDHLRPAMVREDGINFNKHLSALLDWQPEGRIGDPDRFAHTVPAGS</sequence>
<keyword evidence="1" id="KW-0808">Transferase</keyword>
<gene>
    <name evidence="3" type="ORF">Daura_15870</name>
</gene>
<dbReference type="SUPFAM" id="SSF53448">
    <property type="entry name" value="Nucleotide-diphospho-sugar transferases"/>
    <property type="match status" value="1"/>
</dbReference>
<evidence type="ECO:0000259" key="2">
    <source>
        <dbReference type="Pfam" id="PF02709"/>
    </source>
</evidence>
<dbReference type="Proteomes" id="UP001058003">
    <property type="component" value="Chromosome"/>
</dbReference>
<organism evidence="3 4">
    <name type="scientific">Dactylosporangium aurantiacum</name>
    <dbReference type="NCBI Taxonomy" id="35754"/>
    <lineage>
        <taxon>Bacteria</taxon>
        <taxon>Bacillati</taxon>
        <taxon>Actinomycetota</taxon>
        <taxon>Actinomycetes</taxon>
        <taxon>Micromonosporales</taxon>
        <taxon>Micromonosporaceae</taxon>
        <taxon>Dactylosporangium</taxon>
    </lineage>
</organism>
<dbReference type="RefSeq" id="WP_052386686.1">
    <property type="nucleotide sequence ID" value="NZ_CP073767.1"/>
</dbReference>
<dbReference type="GO" id="GO:0016740">
    <property type="term" value="F:transferase activity"/>
    <property type="evidence" value="ECO:0007669"/>
    <property type="project" value="UniProtKB-KW"/>
</dbReference>
<dbReference type="InterPro" id="IPR029044">
    <property type="entry name" value="Nucleotide-diphossugar_trans"/>
</dbReference>
<dbReference type="Gene3D" id="3.90.550.10">
    <property type="entry name" value="Spore Coat Polysaccharide Biosynthesis Protein SpsA, Chain A"/>
    <property type="match status" value="1"/>
</dbReference>
<accession>A0A9Q9IKZ9</accession>
<reference evidence="3" key="1">
    <citation type="submission" date="2021-04" db="EMBL/GenBank/DDBJ databases">
        <title>Dactylosporangium aurantiacum NRRL B-8018 full assembly.</title>
        <authorList>
            <person name="Hartkoorn R.C."/>
            <person name="Beaudoing E."/>
            <person name="Hot D."/>
        </authorList>
    </citation>
    <scope>NUCLEOTIDE SEQUENCE</scope>
    <source>
        <strain evidence="3">NRRL B-8018</strain>
    </source>
</reference>
<dbReference type="Pfam" id="PF02709">
    <property type="entry name" value="Glyco_transf_7C"/>
    <property type="match status" value="1"/>
</dbReference>
<dbReference type="InterPro" id="IPR027791">
    <property type="entry name" value="Galactosyl_T_C"/>
</dbReference>
<evidence type="ECO:0000313" key="4">
    <source>
        <dbReference type="Proteomes" id="UP001058003"/>
    </source>
</evidence>
<evidence type="ECO:0000256" key="1">
    <source>
        <dbReference type="ARBA" id="ARBA00022679"/>
    </source>
</evidence>
<name>A0A9Q9IKZ9_9ACTN</name>
<feature type="domain" description="Galactosyltransferase C-terminal" evidence="2">
    <location>
        <begin position="313"/>
        <end position="346"/>
    </location>
</feature>
<dbReference type="EMBL" id="CP073767">
    <property type="protein sequence ID" value="UWZ57496.1"/>
    <property type="molecule type" value="Genomic_DNA"/>
</dbReference>